<name>A0A915CL27_9BILA</name>
<keyword evidence="3" id="KW-1185">Reference proteome</keyword>
<dbReference type="WBParaSite" id="jg1011">
    <property type="protein sequence ID" value="jg1011"/>
    <property type="gene ID" value="jg1011"/>
</dbReference>
<dbReference type="Proteomes" id="UP000887574">
    <property type="component" value="Unplaced"/>
</dbReference>
<dbReference type="AlphaFoldDB" id="A0A915CL27"/>
<evidence type="ECO:0000256" key="2">
    <source>
        <dbReference type="SAM" id="SignalP"/>
    </source>
</evidence>
<evidence type="ECO:0000313" key="3">
    <source>
        <dbReference type="Proteomes" id="UP000887574"/>
    </source>
</evidence>
<proteinExistence type="predicted"/>
<evidence type="ECO:0000256" key="1">
    <source>
        <dbReference type="SAM" id="MobiDB-lite"/>
    </source>
</evidence>
<reference evidence="4" key="1">
    <citation type="submission" date="2022-11" db="UniProtKB">
        <authorList>
            <consortium name="WormBaseParasite"/>
        </authorList>
    </citation>
    <scope>IDENTIFICATION</scope>
</reference>
<protein>
    <submittedName>
        <fullName evidence="4">SprT-like domain-containing protein</fullName>
    </submittedName>
</protein>
<evidence type="ECO:0000313" key="4">
    <source>
        <dbReference type="WBParaSite" id="jg1011"/>
    </source>
</evidence>
<feature type="compositionally biased region" description="Basic residues" evidence="1">
    <location>
        <begin position="142"/>
        <end position="154"/>
    </location>
</feature>
<organism evidence="3 4">
    <name type="scientific">Ditylenchus dipsaci</name>
    <dbReference type="NCBI Taxonomy" id="166011"/>
    <lineage>
        <taxon>Eukaryota</taxon>
        <taxon>Metazoa</taxon>
        <taxon>Ecdysozoa</taxon>
        <taxon>Nematoda</taxon>
        <taxon>Chromadorea</taxon>
        <taxon>Rhabditida</taxon>
        <taxon>Tylenchina</taxon>
        <taxon>Tylenchomorpha</taxon>
        <taxon>Sphaerularioidea</taxon>
        <taxon>Anguinidae</taxon>
        <taxon>Anguininae</taxon>
        <taxon>Ditylenchus</taxon>
    </lineage>
</organism>
<sequence>MLLLLLILCIAYHKYQLQNKREEELKQQKDEINKQQLKVTCVVDEGKEGNHCSVVCPNCEMTAESSSFNAQKKQPKKDAVPLPVSTPAPPAVPAVPVKNIEKKVPAAVPAKSSKKRADVLLPGKSFEKGTAVAPNDAAGVPHKPKKQSQKKKAKKRTAAKAIRLFFVRQFTELSLSGGSDREVEPECILSGFETAVDAMIPEETADNQVDADGIANPEITQNQTMQTETQQTILSEEYAGKDEKLRKRRMTAFISERPRLRKLIKEAISRIGCGSAPLNLLCWWCAPSNEKEAEEIFRSIFAILNRQLFKRKLPVKPRPTFWWIPQLYLEQEDGRKCSLYGLSDILEFATPIFSFNSTLCDSMSLYCGTVVHELVHCYLFQVNYQFPSAHGKRFGNEVQRVAAFFRRHQIPLNVRNV</sequence>
<accession>A0A915CL27</accession>
<feature type="signal peptide" evidence="2">
    <location>
        <begin position="1"/>
        <end position="17"/>
    </location>
</feature>
<feature type="region of interest" description="Disordered" evidence="1">
    <location>
        <begin position="130"/>
        <end position="154"/>
    </location>
</feature>
<feature type="chain" id="PRO_5037045883" evidence="2">
    <location>
        <begin position="18"/>
        <end position="417"/>
    </location>
</feature>
<keyword evidence="2" id="KW-0732">Signal</keyword>